<comment type="caution">
    <text evidence="3">The sequence shown here is derived from an EMBL/GenBank/DDBJ whole genome shotgun (WGS) entry which is preliminary data.</text>
</comment>
<protein>
    <recommendedName>
        <fullName evidence="5">OmpA-like domain-containing protein</fullName>
    </recommendedName>
</protein>
<evidence type="ECO:0008006" key="5">
    <source>
        <dbReference type="Google" id="ProtNLM"/>
    </source>
</evidence>
<reference evidence="3" key="1">
    <citation type="submission" date="2020-07" db="EMBL/GenBank/DDBJ databases">
        <title>Huge and variable diversity of episymbiotic CPR bacteria and DPANN archaea in groundwater ecosystems.</title>
        <authorList>
            <person name="He C.Y."/>
            <person name="Keren R."/>
            <person name="Whittaker M."/>
            <person name="Farag I.F."/>
            <person name="Doudna J."/>
            <person name="Cate J.H.D."/>
            <person name="Banfield J.F."/>
        </authorList>
    </citation>
    <scope>NUCLEOTIDE SEQUENCE</scope>
    <source>
        <strain evidence="3">NC_groundwater_1482_Ag_S-0.65um_47_24</strain>
    </source>
</reference>
<dbReference type="Proteomes" id="UP000772181">
    <property type="component" value="Unassembled WGS sequence"/>
</dbReference>
<keyword evidence="2" id="KW-1133">Transmembrane helix</keyword>
<feature type="region of interest" description="Disordered" evidence="1">
    <location>
        <begin position="89"/>
        <end position="111"/>
    </location>
</feature>
<dbReference type="PROSITE" id="PS51257">
    <property type="entry name" value="PROKAR_LIPOPROTEIN"/>
    <property type="match status" value="1"/>
</dbReference>
<keyword evidence="2" id="KW-0472">Membrane</keyword>
<gene>
    <name evidence="3" type="ORF">HY730_02550</name>
</gene>
<evidence type="ECO:0000313" key="4">
    <source>
        <dbReference type="Proteomes" id="UP000772181"/>
    </source>
</evidence>
<feature type="transmembrane region" description="Helical" evidence="2">
    <location>
        <begin position="12"/>
        <end position="32"/>
    </location>
</feature>
<evidence type="ECO:0000256" key="2">
    <source>
        <dbReference type="SAM" id="Phobius"/>
    </source>
</evidence>
<keyword evidence="2" id="KW-0812">Transmembrane</keyword>
<evidence type="ECO:0000313" key="3">
    <source>
        <dbReference type="EMBL" id="MBI4595239.1"/>
    </source>
</evidence>
<dbReference type="Gene3D" id="3.30.1330.60">
    <property type="entry name" value="OmpA-like domain"/>
    <property type="match status" value="1"/>
</dbReference>
<dbReference type="InterPro" id="IPR036737">
    <property type="entry name" value="OmpA-like_sf"/>
</dbReference>
<feature type="region of interest" description="Disordered" evidence="1">
    <location>
        <begin position="130"/>
        <end position="160"/>
    </location>
</feature>
<dbReference type="EMBL" id="JACQWF010000119">
    <property type="protein sequence ID" value="MBI4595239.1"/>
    <property type="molecule type" value="Genomic_DNA"/>
</dbReference>
<sequence length="343" mass="38356">MTNKINWEEQEVKKLFLVMVMIAMVGCSNGFLRAGQAEQDKNEAQAALREEFRSEKIYRILEEKGIYYVVKLKTPDTAITEKDKSVAVPPKAVVPDDGGKSEPQAQSQAPIKTYEKKLEIKSEMPKGALLGRASRQQARATSGPAPDPPNDQSAKTKEHSENVNAFGDNIKKAAHVTEKKFNKEVIAPNKSKLGKAENRIKPLEDHSSLKDRSEITIFFPQDIAFLLKGAPEHNRLNSFADSISREAGGKKLFFALIGSASAKGDSDYNRRLSLRRAKFVKKVLDGLLVNVPHEFHKVYGLGDSMSPKVEDKETNEKYQIVRIIAVYNIKEFPEMPGIENGWE</sequence>
<evidence type="ECO:0000256" key="1">
    <source>
        <dbReference type="SAM" id="MobiDB-lite"/>
    </source>
</evidence>
<proteinExistence type="predicted"/>
<dbReference type="SUPFAM" id="SSF103088">
    <property type="entry name" value="OmpA-like"/>
    <property type="match status" value="1"/>
</dbReference>
<accession>A0A933GM25</accession>
<name>A0A933GM25_UNCTE</name>
<organism evidence="3 4">
    <name type="scientific">Tectimicrobiota bacterium</name>
    <dbReference type="NCBI Taxonomy" id="2528274"/>
    <lineage>
        <taxon>Bacteria</taxon>
        <taxon>Pseudomonadati</taxon>
        <taxon>Nitrospinota/Tectimicrobiota group</taxon>
        <taxon>Candidatus Tectimicrobiota</taxon>
    </lineage>
</organism>
<dbReference type="AlphaFoldDB" id="A0A933GM25"/>